<gene>
    <name evidence="1" type="ORF">ACFPIK_18040</name>
</gene>
<dbReference type="EMBL" id="JBHSKS010000028">
    <property type="protein sequence ID" value="MFC5193678.1"/>
    <property type="molecule type" value="Genomic_DNA"/>
</dbReference>
<dbReference type="RefSeq" id="WP_377917852.1">
    <property type="nucleotide sequence ID" value="NZ_JBHSKS010000028.1"/>
</dbReference>
<keyword evidence="2" id="KW-1185">Reference proteome</keyword>
<feature type="non-terminal residue" evidence="1">
    <location>
        <position position="1"/>
    </location>
</feature>
<dbReference type="NCBIfam" id="NF012211">
    <property type="entry name" value="tand_rpt_95"/>
    <property type="match status" value="3"/>
</dbReference>
<organism evidence="1 2">
    <name type="scientific">Algoriphagus aquatilis</name>
    <dbReference type="NCBI Taxonomy" id="490186"/>
    <lineage>
        <taxon>Bacteria</taxon>
        <taxon>Pseudomonadati</taxon>
        <taxon>Bacteroidota</taxon>
        <taxon>Cytophagia</taxon>
        <taxon>Cytophagales</taxon>
        <taxon>Cyclobacteriaceae</taxon>
        <taxon>Algoriphagus</taxon>
    </lineage>
</organism>
<protein>
    <submittedName>
        <fullName evidence="1">Ig-like domain-containing protein</fullName>
    </submittedName>
</protein>
<name>A0ABW0C125_9BACT</name>
<proteinExistence type="predicted"/>
<dbReference type="Pfam" id="PF17963">
    <property type="entry name" value="Big_9"/>
    <property type="match status" value="3"/>
</dbReference>
<evidence type="ECO:0000313" key="1">
    <source>
        <dbReference type="EMBL" id="MFC5193678.1"/>
    </source>
</evidence>
<dbReference type="Proteomes" id="UP001596163">
    <property type="component" value="Unassembled WGS sequence"/>
</dbReference>
<comment type="caution">
    <text evidence="1">The sequence shown here is derived from an EMBL/GenBank/DDBJ whole genome shotgun (WGS) entry which is preliminary data.</text>
</comment>
<accession>A0ABW0C125</accession>
<reference evidence="2" key="1">
    <citation type="journal article" date="2019" name="Int. J. Syst. Evol. Microbiol.">
        <title>The Global Catalogue of Microorganisms (GCM) 10K type strain sequencing project: providing services to taxonomists for standard genome sequencing and annotation.</title>
        <authorList>
            <consortium name="The Broad Institute Genomics Platform"/>
            <consortium name="The Broad Institute Genome Sequencing Center for Infectious Disease"/>
            <person name="Wu L."/>
            <person name="Ma J."/>
        </authorList>
    </citation>
    <scope>NUCLEOTIDE SEQUENCE [LARGE SCALE GENOMIC DNA]</scope>
    <source>
        <strain evidence="2">CGMCC 1.7030</strain>
    </source>
</reference>
<dbReference type="Gene3D" id="2.60.40.3440">
    <property type="match status" value="1"/>
</dbReference>
<sequence length="487" mass="50262">ATVTGSQTVVGESANVASVAVIKDSSNNDVTSNYQISYVAGTLKVTALGIEITAVSDFNKVNNTLGTNVSVSGNVLDNDFNTGGEDIELTATLLTDPKDIPGTLVLNADGSYTFTPAPGFSGLVAVLYKACGGDPFESCATATLFIDVQKLVIPQPDFNATYLGIPLTGTVFTNDDVPAGSTYGTPKADDKNPTGATLVMNPDGTYTFDATKPGVYNYTIPVCAPDGSCVSTTLTITVKERGEPSAPILNTDLGTAKAGQPIVLNTLANDAPGRPSVTLDPATVKIVEQPKNGTVTVDPATGKITYTPNPGFVGKDTYTYTVCDSGSPALCATAIQEITVVAKDITNGVFAADDFATGPANSTLTGNVLLNDGDLAGGKLTVTPQEKETAQGVFKLNANGTFTFVPKPGFIGPVQFTYQVCTEGESPICTTATLYLLVAPNDILAVMDNFQANEINGLLGGVAGNVLTNDLINGKPVKPSEVKIKVV</sequence>
<evidence type="ECO:0000313" key="2">
    <source>
        <dbReference type="Proteomes" id="UP001596163"/>
    </source>
</evidence>
<feature type="non-terminal residue" evidence="1">
    <location>
        <position position="487"/>
    </location>
</feature>